<dbReference type="InterPro" id="IPR022675">
    <property type="entry name" value="G6P_DH_C"/>
</dbReference>
<name>A0ABU1ZYE3_9CORY</name>
<dbReference type="SUPFAM" id="SSF55347">
    <property type="entry name" value="Glyceraldehyde-3-phosphate dehydrogenase-like, C-terminal domain"/>
    <property type="match status" value="1"/>
</dbReference>
<dbReference type="EMBL" id="JAVDXZ010000001">
    <property type="protein sequence ID" value="MDR7329946.1"/>
    <property type="molecule type" value="Genomic_DNA"/>
</dbReference>
<gene>
    <name evidence="8" type="ORF">J2S39_001622</name>
</gene>
<dbReference type="EC" id="1.1.1.363" evidence="8"/>
<proteinExistence type="predicted"/>
<dbReference type="Gene3D" id="3.30.360.10">
    <property type="entry name" value="Dihydrodipicolinate Reductase, domain 2"/>
    <property type="match status" value="1"/>
</dbReference>
<comment type="pathway">
    <text evidence="1">Carbohydrate degradation; pentose phosphate pathway; D-ribulose 5-phosphate from D-glucose 6-phosphate (oxidative stage): step 1/3.</text>
</comment>
<keyword evidence="2" id="KW-0313">Glucose metabolism</keyword>
<dbReference type="GO" id="GO:0004345">
    <property type="term" value="F:glucose-6-phosphate dehydrogenase activity"/>
    <property type="evidence" value="ECO:0007669"/>
    <property type="project" value="UniProtKB-EC"/>
</dbReference>
<dbReference type="Pfam" id="PF02781">
    <property type="entry name" value="G6PD_C"/>
    <property type="match status" value="1"/>
</dbReference>
<dbReference type="InterPro" id="IPR036291">
    <property type="entry name" value="NAD(P)-bd_dom_sf"/>
</dbReference>
<evidence type="ECO:0000259" key="6">
    <source>
        <dbReference type="Pfam" id="PF00479"/>
    </source>
</evidence>
<evidence type="ECO:0000256" key="1">
    <source>
        <dbReference type="ARBA" id="ARBA00004937"/>
    </source>
</evidence>
<evidence type="ECO:0000256" key="2">
    <source>
        <dbReference type="ARBA" id="ARBA00022526"/>
    </source>
</evidence>
<accession>A0ABU1ZYE3</accession>
<dbReference type="InterPro" id="IPR001282">
    <property type="entry name" value="G6P_DH"/>
</dbReference>
<dbReference type="InterPro" id="IPR022674">
    <property type="entry name" value="G6P_DH_NAD-bd"/>
</dbReference>
<comment type="caution">
    <text evidence="8">The sequence shown here is derived from an EMBL/GenBank/DDBJ whole genome shotgun (WGS) entry which is preliminary data.</text>
</comment>
<dbReference type="Gene3D" id="3.40.50.720">
    <property type="entry name" value="NAD(P)-binding Rossmann-like Domain"/>
    <property type="match status" value="1"/>
</dbReference>
<reference evidence="8" key="1">
    <citation type="submission" date="2023-07" db="EMBL/GenBank/DDBJ databases">
        <title>Sequencing the genomes of 1000 actinobacteria strains.</title>
        <authorList>
            <person name="Klenk H.-P."/>
        </authorList>
    </citation>
    <scope>NUCLEOTIDE SEQUENCE</scope>
    <source>
        <strain evidence="8">DSM 107476</strain>
    </source>
</reference>
<evidence type="ECO:0000256" key="4">
    <source>
        <dbReference type="ARBA" id="ARBA00023002"/>
    </source>
</evidence>
<dbReference type="PANTHER" id="PTHR23429">
    <property type="entry name" value="GLUCOSE-6-PHOSPHATE 1-DEHYDROGENASE G6PD"/>
    <property type="match status" value="1"/>
</dbReference>
<evidence type="ECO:0000313" key="8">
    <source>
        <dbReference type="EMBL" id="MDR7329946.1"/>
    </source>
</evidence>
<sequence>MTTFLILGGQSDLAGRLLIPGIADYLSQVPDAEIRIVGSGRSEVEDYPGYVRDAVRDSDVGGLDESVVTALADAATWITADATSAEDMSRAVAKAGADGGPLILYYALAPTVTEESVQTLREVDLPEGTVLAMEKPFGTDAASAAELEEKLLRVVEEKNLFRVDHFLAESATLNLVGVLDANRIFQAGWSAEAVESIEVVHDESLGLEGRAEFYDATGALEDMLQSHLILTAASILAAGPGQDTITSILAAMNADVEHSHRARYTAGTVAGEELPAYVDEEGVDPARDTETLAQVRLHVDTERWRGVPVTLRSGKAIGDPLAAITVTYRPTEQDPEAPTTRLVVPFGDELHVDLNVADHSDREQLRQTRLSGELSPSRLTPYARVVRALVEGDDSLEVPAGAPALAWSVLQPVIDAFDSGRIAMVEYPAGSHGPESFFAD</sequence>
<protein>
    <submittedName>
        <fullName evidence="8">Glucose-6-phosphate 1-dehydrogenase</fullName>
        <ecNumber evidence="8">1.1.1.363</ecNumber>
        <ecNumber evidence="8">1.1.1.49</ecNumber>
    </submittedName>
</protein>
<dbReference type="PANTHER" id="PTHR23429:SF0">
    <property type="entry name" value="GLUCOSE-6-PHOSPHATE 1-DEHYDROGENASE"/>
    <property type="match status" value="1"/>
</dbReference>
<keyword evidence="9" id="KW-1185">Reference proteome</keyword>
<dbReference type="Pfam" id="PF00479">
    <property type="entry name" value="G6PD_N"/>
    <property type="match status" value="1"/>
</dbReference>
<keyword evidence="3" id="KW-0521">NADP</keyword>
<evidence type="ECO:0000313" key="9">
    <source>
        <dbReference type="Proteomes" id="UP001180840"/>
    </source>
</evidence>
<feature type="domain" description="Glucose-6-phosphate dehydrogenase C-terminal" evidence="7">
    <location>
        <begin position="181"/>
        <end position="436"/>
    </location>
</feature>
<dbReference type="SUPFAM" id="SSF51735">
    <property type="entry name" value="NAD(P)-binding Rossmann-fold domains"/>
    <property type="match status" value="1"/>
</dbReference>
<dbReference type="Proteomes" id="UP001180840">
    <property type="component" value="Unassembled WGS sequence"/>
</dbReference>
<dbReference type="NCBIfam" id="NF009492">
    <property type="entry name" value="PRK12853.1-3"/>
    <property type="match status" value="1"/>
</dbReference>
<evidence type="ECO:0000256" key="5">
    <source>
        <dbReference type="ARBA" id="ARBA00023277"/>
    </source>
</evidence>
<dbReference type="RefSeq" id="WP_290195186.1">
    <property type="nucleotide sequence ID" value="NZ_CP047654.1"/>
</dbReference>
<keyword evidence="4 8" id="KW-0560">Oxidoreductase</keyword>
<feature type="domain" description="Glucose-6-phosphate dehydrogenase NAD-binding" evidence="6">
    <location>
        <begin position="6"/>
        <end position="171"/>
    </location>
</feature>
<evidence type="ECO:0000256" key="3">
    <source>
        <dbReference type="ARBA" id="ARBA00022857"/>
    </source>
</evidence>
<organism evidence="8 9">
    <name type="scientific">Corynebacterium guangdongense</name>
    <dbReference type="NCBI Taxonomy" id="1783348"/>
    <lineage>
        <taxon>Bacteria</taxon>
        <taxon>Bacillati</taxon>
        <taxon>Actinomycetota</taxon>
        <taxon>Actinomycetes</taxon>
        <taxon>Mycobacteriales</taxon>
        <taxon>Corynebacteriaceae</taxon>
        <taxon>Corynebacterium</taxon>
    </lineage>
</organism>
<evidence type="ECO:0000259" key="7">
    <source>
        <dbReference type="Pfam" id="PF02781"/>
    </source>
</evidence>
<dbReference type="PRINTS" id="PR00079">
    <property type="entry name" value="G6PDHDRGNASE"/>
</dbReference>
<dbReference type="EC" id="1.1.1.49" evidence="8"/>
<keyword evidence="5" id="KW-0119">Carbohydrate metabolism</keyword>